<evidence type="ECO:0000313" key="6">
    <source>
        <dbReference type="EMBL" id="SJS52103.1"/>
    </source>
</evidence>
<evidence type="ECO:0000313" key="2">
    <source>
        <dbReference type="EMBL" id="CDS87790.1"/>
    </source>
</evidence>
<evidence type="ECO:0000313" key="7">
    <source>
        <dbReference type="EMBL" id="VFD29363.1"/>
    </source>
</evidence>
<evidence type="ECO:0000313" key="4">
    <source>
        <dbReference type="EMBL" id="HBH1543762.1"/>
    </source>
</evidence>
<dbReference type="PATRIC" id="fig|1496.1371.peg.58"/>
<reference evidence="3" key="1">
    <citation type="submission" date="2014-07" db="EMBL/GenBank/DDBJ databases">
        <authorList>
            <person name="Monot Marc"/>
        </authorList>
    </citation>
    <scope>NUCLEOTIDE SEQUENCE</scope>
    <source>
        <strain evidence="3">7032989</strain>
        <strain evidence="2">7032994</strain>
    </source>
</reference>
<dbReference type="EMBL" id="CAADAN010000001">
    <property type="protein sequence ID" value="VFD29363.1"/>
    <property type="molecule type" value="Genomic_DNA"/>
</dbReference>
<evidence type="ECO:0000313" key="10">
    <source>
        <dbReference type="Proteomes" id="UP000372533"/>
    </source>
</evidence>
<dbReference type="GeneID" id="66354735"/>
<dbReference type="Proteomes" id="UP000878956">
    <property type="component" value="Unassembled WGS sequence"/>
</dbReference>
<reference evidence="7 11" key="3">
    <citation type="submission" date="2019-02" db="EMBL/GenBank/DDBJ databases">
        <authorList>
            <consortium name="Pathogen Informatics"/>
        </authorList>
    </citation>
    <scope>NUCLEOTIDE SEQUENCE [LARGE SCALE GENOMIC DNA]</scope>
    <source>
        <strain evidence="11">clo34</strain>
        <strain evidence="7">Clo34</strain>
        <strain evidence="10">tl291</strain>
        <strain evidence="8">Tl291</strain>
        <strain evidence="6 9">VRECD0157</strain>
    </source>
</reference>
<dbReference type="EMBL" id="LK932402">
    <property type="protein sequence ID" value="CDS87790.1"/>
    <property type="molecule type" value="Genomic_DNA"/>
</dbReference>
<dbReference type="AlphaFoldDB" id="A0A031WJC3"/>
<sequence length="91" mass="10342">MTCGVRFCGGCNPRYERGKALTIIKEHFNGRVDFSIAQENVEYDLLLIIGGCATLCASYQQYKVKNECVKMWDFSHIERVINVIESAICET</sequence>
<evidence type="ECO:0000313" key="1">
    <source>
        <dbReference type="EMBL" id="CDS85595.1"/>
    </source>
</evidence>
<dbReference type="EMBL" id="FUPS01000007">
    <property type="protein sequence ID" value="SJS52103.1"/>
    <property type="molecule type" value="Genomic_DNA"/>
</dbReference>
<gene>
    <name evidence="3" type="ORF">BN1095_330033</name>
    <name evidence="1" type="ORF">BN1096_520375</name>
    <name evidence="2" type="ORF">BN1097_630243</name>
    <name evidence="4" type="ORF">KRM00_003294</name>
    <name evidence="5" type="ORF">KRQ00_001073</name>
    <name evidence="8" type="ORF">SAMEA1402366_02835</name>
    <name evidence="7" type="ORF">SAMEA1402399_00404</name>
    <name evidence="6" type="ORF">SAMEA3375112_02297</name>
</gene>
<dbReference type="Proteomes" id="UP000189137">
    <property type="component" value="Unassembled WGS sequence"/>
</dbReference>
<accession>A0A031WJC3</accession>
<dbReference type="KEGG" id="pdf:CD630DERM_23400"/>
<dbReference type="OMA" id="NCCVSHE"/>
<evidence type="ECO:0000313" key="5">
    <source>
        <dbReference type="EMBL" id="HBH2619337.1"/>
    </source>
</evidence>
<organism evidence="3">
    <name type="scientific">Clostridioides difficile</name>
    <name type="common">Peptoclostridium difficile</name>
    <dbReference type="NCBI Taxonomy" id="1496"/>
    <lineage>
        <taxon>Bacteria</taxon>
        <taxon>Bacillati</taxon>
        <taxon>Bacillota</taxon>
        <taxon>Clostridia</taxon>
        <taxon>Peptostreptococcales</taxon>
        <taxon>Peptostreptococcaceae</taxon>
        <taxon>Clostridioides</taxon>
    </lineage>
</organism>
<dbReference type="RefSeq" id="WP_003430736.1">
    <property type="nucleotide sequence ID" value="NZ_AP025558.1"/>
</dbReference>
<dbReference type="Proteomes" id="UP000411588">
    <property type="component" value="Unassembled WGS sequence"/>
</dbReference>
<evidence type="ECO:0000313" key="9">
    <source>
        <dbReference type="Proteomes" id="UP000189137"/>
    </source>
</evidence>
<dbReference type="Proteomes" id="UP000372533">
    <property type="component" value="Unassembled WGS sequence"/>
</dbReference>
<reference evidence="4" key="2">
    <citation type="journal article" date="2018" name="Genome Biol.">
        <title>SKESA: strategic k-mer extension for scrupulous assemblies.</title>
        <authorList>
            <person name="Souvorov A."/>
            <person name="Agarwala R."/>
            <person name="Lipman D.J."/>
        </authorList>
    </citation>
    <scope>NUCLEOTIDE SEQUENCE</scope>
    <source>
        <strain evidence="5">Clostridioides</strain>
        <strain evidence="4">HN1000</strain>
    </source>
</reference>
<reference evidence="4" key="4">
    <citation type="submission" date="2021-06" db="EMBL/GenBank/DDBJ databases">
        <authorList>
            <consortium name="NCBI Pathogen Detection Project"/>
        </authorList>
    </citation>
    <scope>NUCLEOTIDE SEQUENCE</scope>
    <source>
        <strain evidence="5">Clostridioides</strain>
        <strain evidence="4">HN1000</strain>
    </source>
</reference>
<dbReference type="Proteomes" id="UP000879542">
    <property type="component" value="Unassembled WGS sequence"/>
</dbReference>
<evidence type="ECO:0000313" key="8">
    <source>
        <dbReference type="EMBL" id="VHY15073.1"/>
    </source>
</evidence>
<proteinExistence type="predicted"/>
<dbReference type="EMBL" id="LK932505">
    <property type="protein sequence ID" value="CDS85595.1"/>
    <property type="molecule type" value="Genomic_DNA"/>
</dbReference>
<dbReference type="EMBL" id="LK932994">
    <property type="protein sequence ID" value="CDT13079.1"/>
    <property type="molecule type" value="Genomic_DNA"/>
</dbReference>
<evidence type="ECO:0000313" key="11">
    <source>
        <dbReference type="Proteomes" id="UP000411588"/>
    </source>
</evidence>
<protein>
    <submittedName>
        <fullName evidence="3">Uncharacterized protein</fullName>
    </submittedName>
</protein>
<evidence type="ECO:0000313" key="3">
    <source>
        <dbReference type="EMBL" id="CDT13079.1"/>
    </source>
</evidence>
<dbReference type="EMBL" id="DAEPXK010000047">
    <property type="protein sequence ID" value="HBH1543762.1"/>
    <property type="molecule type" value="Genomic_DNA"/>
</dbReference>
<name>A0A031WJC3_CLODI</name>
<dbReference type="EMBL" id="DAEQIJ010000003">
    <property type="protein sequence ID" value="HBH2619337.1"/>
    <property type="molecule type" value="Genomic_DNA"/>
</dbReference>
<dbReference type="EMBL" id="CAAJVP010000015">
    <property type="protein sequence ID" value="VHY15073.1"/>
    <property type="molecule type" value="Genomic_DNA"/>
</dbReference>